<dbReference type="Gene3D" id="2.60.120.1440">
    <property type="match status" value="1"/>
</dbReference>
<dbReference type="InterPro" id="IPR032508">
    <property type="entry name" value="FecR_C"/>
</dbReference>
<dbReference type="KEGG" id="chih:GWR21_13160"/>
<evidence type="ECO:0000259" key="2">
    <source>
        <dbReference type="Pfam" id="PF04773"/>
    </source>
</evidence>
<dbReference type="RefSeq" id="WP_162332195.1">
    <property type="nucleotide sequence ID" value="NZ_CP048113.1"/>
</dbReference>
<feature type="domain" description="Protein FecR C-terminal" evidence="3">
    <location>
        <begin position="262"/>
        <end position="329"/>
    </location>
</feature>
<name>A0A6B9ZHA7_9BACT</name>
<reference evidence="4 5" key="1">
    <citation type="submission" date="2020-01" db="EMBL/GenBank/DDBJ databases">
        <title>Complete genome sequence of Chitinophaga sp. H33E-04 isolated from quinoa roots.</title>
        <authorList>
            <person name="Weon H.-Y."/>
            <person name="Lee S.A."/>
        </authorList>
    </citation>
    <scope>NUCLEOTIDE SEQUENCE [LARGE SCALE GENOMIC DNA]</scope>
    <source>
        <strain evidence="4 5">H33E-04</strain>
    </source>
</reference>
<accession>A0A6B9ZHA7</accession>
<evidence type="ECO:0000259" key="3">
    <source>
        <dbReference type="Pfam" id="PF16344"/>
    </source>
</evidence>
<keyword evidence="1" id="KW-0812">Transmembrane</keyword>
<feature type="domain" description="FecR protein" evidence="2">
    <location>
        <begin position="130"/>
        <end position="219"/>
    </location>
</feature>
<protein>
    <submittedName>
        <fullName evidence="4">DUF4974 domain-containing protein</fullName>
    </submittedName>
</protein>
<dbReference type="InterPro" id="IPR006860">
    <property type="entry name" value="FecR"/>
</dbReference>
<dbReference type="Proteomes" id="UP000476411">
    <property type="component" value="Chromosome"/>
</dbReference>
<dbReference type="EMBL" id="CP048113">
    <property type="protein sequence ID" value="QHS60505.1"/>
    <property type="molecule type" value="Genomic_DNA"/>
</dbReference>
<keyword evidence="1" id="KW-0472">Membrane</keyword>
<sequence length="335" mass="37568">MSIHQKMEIDITLLTRYLSGEATPEEAMAIDDWLTDSTHSQEFAQLRQTWQLIPGNKTWNAPSAAREWETLLTQLPKEPQAGSLRRLLIRYAVAAVMTGILFIAGLYGYYQLRGEKNIIWQPVPVQSTRYAIRKGVLPDGSAIVINRNSTLQYAADYNQQDRKLLLQGEGYFDVMADGHRPFIVHASDLKIQVLGTSFNVREDFAARVITVAVNSGKVKLYTTNKELIVPAGKTGVYAITTGALTLSDTTDINVFSYVTHDFAFDDMPLPAICHYLEHTFNVQVILENEQLSQCRMSAHFKGRSVAYIMDMIAATLNIDYTIKDNTIYISGNGCN</sequence>
<keyword evidence="5" id="KW-1185">Reference proteome</keyword>
<gene>
    <name evidence="4" type="ORF">GWR21_13160</name>
</gene>
<dbReference type="Pfam" id="PF04773">
    <property type="entry name" value="FecR"/>
    <property type="match status" value="1"/>
</dbReference>
<evidence type="ECO:0000256" key="1">
    <source>
        <dbReference type="SAM" id="Phobius"/>
    </source>
</evidence>
<proteinExistence type="predicted"/>
<organism evidence="4 5">
    <name type="scientific">Chitinophaga agri</name>
    <dbReference type="NCBI Taxonomy" id="2703787"/>
    <lineage>
        <taxon>Bacteria</taxon>
        <taxon>Pseudomonadati</taxon>
        <taxon>Bacteroidota</taxon>
        <taxon>Chitinophagia</taxon>
        <taxon>Chitinophagales</taxon>
        <taxon>Chitinophagaceae</taxon>
        <taxon>Chitinophaga</taxon>
    </lineage>
</organism>
<evidence type="ECO:0000313" key="5">
    <source>
        <dbReference type="Proteomes" id="UP000476411"/>
    </source>
</evidence>
<dbReference type="Pfam" id="PF16344">
    <property type="entry name" value="FecR_C"/>
    <property type="match status" value="1"/>
</dbReference>
<dbReference type="GO" id="GO:0016989">
    <property type="term" value="F:sigma factor antagonist activity"/>
    <property type="evidence" value="ECO:0007669"/>
    <property type="project" value="TreeGrafter"/>
</dbReference>
<dbReference type="PANTHER" id="PTHR30273:SF2">
    <property type="entry name" value="PROTEIN FECR"/>
    <property type="match status" value="1"/>
</dbReference>
<dbReference type="PANTHER" id="PTHR30273">
    <property type="entry name" value="PERIPLASMIC SIGNAL SENSOR AND SIGMA FACTOR ACTIVATOR FECR-RELATED"/>
    <property type="match status" value="1"/>
</dbReference>
<keyword evidence="1" id="KW-1133">Transmembrane helix</keyword>
<evidence type="ECO:0000313" key="4">
    <source>
        <dbReference type="EMBL" id="QHS60505.1"/>
    </source>
</evidence>
<feature type="transmembrane region" description="Helical" evidence="1">
    <location>
        <begin position="87"/>
        <end position="110"/>
    </location>
</feature>
<dbReference type="Gene3D" id="3.55.50.30">
    <property type="match status" value="1"/>
</dbReference>
<dbReference type="InterPro" id="IPR012373">
    <property type="entry name" value="Ferrdict_sens_TM"/>
</dbReference>
<dbReference type="AlphaFoldDB" id="A0A6B9ZHA7"/>
<dbReference type="PIRSF" id="PIRSF018266">
    <property type="entry name" value="FecR"/>
    <property type="match status" value="1"/>
</dbReference>